<evidence type="ECO:0000313" key="6">
    <source>
        <dbReference type="EMBL" id="MFD1316908.1"/>
    </source>
</evidence>
<dbReference type="SUPFAM" id="SSF48452">
    <property type="entry name" value="TPR-like"/>
    <property type="match status" value="2"/>
</dbReference>
<keyword evidence="7" id="KW-1185">Reference proteome</keyword>
<dbReference type="Proteomes" id="UP001597201">
    <property type="component" value="Unassembled WGS sequence"/>
</dbReference>
<evidence type="ECO:0000256" key="3">
    <source>
        <dbReference type="ARBA" id="ARBA00023163"/>
    </source>
</evidence>
<name>A0ABW3Y6L2_9FLAO</name>
<evidence type="ECO:0000256" key="4">
    <source>
        <dbReference type="SAM" id="Phobius"/>
    </source>
</evidence>
<feature type="transmembrane region" description="Helical" evidence="4">
    <location>
        <begin position="130"/>
        <end position="151"/>
    </location>
</feature>
<keyword evidence="4" id="KW-0812">Transmembrane</keyword>
<protein>
    <submittedName>
        <fullName evidence="6">Helix-turn-helix domain-containing protein</fullName>
    </submittedName>
</protein>
<dbReference type="Pfam" id="PF12833">
    <property type="entry name" value="HTH_18"/>
    <property type="match status" value="1"/>
</dbReference>
<dbReference type="EMBL" id="JBHTMY010000004">
    <property type="protein sequence ID" value="MFD1316908.1"/>
    <property type="molecule type" value="Genomic_DNA"/>
</dbReference>
<dbReference type="PANTHER" id="PTHR43280:SF2">
    <property type="entry name" value="HTH-TYPE TRANSCRIPTIONAL REGULATOR EXSA"/>
    <property type="match status" value="1"/>
</dbReference>
<dbReference type="Gene3D" id="3.40.50.10070">
    <property type="entry name" value="TolB, N-terminal domain"/>
    <property type="match status" value="1"/>
</dbReference>
<keyword evidence="4" id="KW-0472">Membrane</keyword>
<organism evidence="6 7">
    <name type="scientific">Namhaeicola litoreus</name>
    <dbReference type="NCBI Taxonomy" id="1052145"/>
    <lineage>
        <taxon>Bacteria</taxon>
        <taxon>Pseudomonadati</taxon>
        <taxon>Bacteroidota</taxon>
        <taxon>Flavobacteriia</taxon>
        <taxon>Flavobacteriales</taxon>
        <taxon>Flavobacteriaceae</taxon>
        <taxon>Namhaeicola</taxon>
    </lineage>
</organism>
<comment type="caution">
    <text evidence="6">The sequence shown here is derived from an EMBL/GenBank/DDBJ whole genome shotgun (WGS) entry which is preliminary data.</text>
</comment>
<dbReference type="SMART" id="SM00342">
    <property type="entry name" value="HTH_ARAC"/>
    <property type="match status" value="1"/>
</dbReference>
<accession>A0ABW3Y6L2</accession>
<evidence type="ECO:0000256" key="2">
    <source>
        <dbReference type="ARBA" id="ARBA00023125"/>
    </source>
</evidence>
<evidence type="ECO:0000313" key="7">
    <source>
        <dbReference type="Proteomes" id="UP001597201"/>
    </source>
</evidence>
<dbReference type="RefSeq" id="WP_377180411.1">
    <property type="nucleotide sequence ID" value="NZ_JBHTMY010000004.1"/>
</dbReference>
<keyword evidence="2" id="KW-0238">DNA-binding</keyword>
<dbReference type="InterPro" id="IPR018060">
    <property type="entry name" value="HTH_AraC"/>
</dbReference>
<dbReference type="PANTHER" id="PTHR43280">
    <property type="entry name" value="ARAC-FAMILY TRANSCRIPTIONAL REGULATOR"/>
    <property type="match status" value="1"/>
</dbReference>
<feature type="domain" description="HTH araC/xylS-type" evidence="5">
    <location>
        <begin position="7"/>
        <end position="106"/>
    </location>
</feature>
<reference evidence="7" key="1">
    <citation type="journal article" date="2019" name="Int. J. Syst. Evol. Microbiol.">
        <title>The Global Catalogue of Microorganisms (GCM) 10K type strain sequencing project: providing services to taxonomists for standard genome sequencing and annotation.</title>
        <authorList>
            <consortium name="The Broad Institute Genomics Platform"/>
            <consortium name="The Broad Institute Genome Sequencing Center for Infectious Disease"/>
            <person name="Wu L."/>
            <person name="Ma J."/>
        </authorList>
    </citation>
    <scope>NUCLEOTIDE SEQUENCE [LARGE SCALE GENOMIC DNA]</scope>
    <source>
        <strain evidence="7">CCUG 61485</strain>
    </source>
</reference>
<dbReference type="Gene3D" id="1.25.40.10">
    <property type="entry name" value="Tetratricopeptide repeat domain"/>
    <property type="match status" value="2"/>
</dbReference>
<evidence type="ECO:0000256" key="1">
    <source>
        <dbReference type="ARBA" id="ARBA00023015"/>
    </source>
</evidence>
<dbReference type="Gene3D" id="1.10.10.60">
    <property type="entry name" value="Homeodomain-like"/>
    <property type="match status" value="1"/>
</dbReference>
<dbReference type="PROSITE" id="PS01124">
    <property type="entry name" value="HTH_ARAC_FAMILY_2"/>
    <property type="match status" value="1"/>
</dbReference>
<dbReference type="SUPFAM" id="SSF46689">
    <property type="entry name" value="Homeodomain-like"/>
    <property type="match status" value="1"/>
</dbReference>
<gene>
    <name evidence="6" type="ORF">ACFQ39_14875</name>
</gene>
<proteinExistence type="predicted"/>
<sequence>MDSPFVNRAKQIILEHIDNESFGVSELSQELGYSKSQVLRKLKAEVDLTISELIKNVRLQEAARMLREEDLTASEVSYRVGFGSPSYFNKCFHEHFKITPGDYKASQKNELIINGNDLNSYRGESHHKNYVTKTLLGTLTVLLVILVFHFLKDAYHKRESGKEYAIAVLPFLNLSEENSQYLTDGITDAIILELSKNSSLRVISRGSSMALKGTKKSYADIAKELDVNLLLEGSILFVQDSLSVVAQLIEPLPKEKHLWANKYQLKIENVFHFINEVSSSVAREIHLAILPFDQKSDTYFLNPEAYDFYLRGKHLYVQQTPETVKNAIECLNKSVQIDSNFSPAYATLAESYILMNKFNSDENEKERNIKLGQTAIDKSLEKGPYLAEAFITKGHIYEKFNWDWEGMRHMTMKGLALDPNHSYGHTQMSKYYLFMNDLNKAIEEAVLAEKLDPLNPRVSCIVAEQYFYNRQFDKSLKKFQEITELHPNYAFGWDGLGYVQWVTGDKDGARQSFVNFQKLMKNRDMEEKMRLNTLDEAAAYFIEKAKGKAPLYCSNPSQIAMVYQFMDEKDNALDYLEAAYAMRDGDLPKMLLKPHFESLYDDSRFIDLLEKTGVHISRPIRE</sequence>
<dbReference type="InterPro" id="IPR009057">
    <property type="entry name" value="Homeodomain-like_sf"/>
</dbReference>
<keyword evidence="1" id="KW-0805">Transcription regulation</keyword>
<keyword evidence="3" id="KW-0804">Transcription</keyword>
<evidence type="ECO:0000259" key="5">
    <source>
        <dbReference type="PROSITE" id="PS01124"/>
    </source>
</evidence>
<keyword evidence="4" id="KW-1133">Transmembrane helix</keyword>
<dbReference type="InterPro" id="IPR011990">
    <property type="entry name" value="TPR-like_helical_dom_sf"/>
</dbReference>